<evidence type="ECO:0000313" key="2">
    <source>
        <dbReference type="Proteomes" id="UP001470230"/>
    </source>
</evidence>
<protein>
    <recommendedName>
        <fullName evidence="3">Leucine Rich Repeat family protein</fullName>
    </recommendedName>
</protein>
<dbReference type="PANTHER" id="PTHR24112">
    <property type="entry name" value="LEUCINE-RICH REPEAT, ISOFORM F-RELATED"/>
    <property type="match status" value="1"/>
</dbReference>
<sequence length="752" mass="85289">MTLIDRETLSILNPIFKISRVQILWDDEVNEIEKNVDTHKRICLISTTGIYIIKKKSFPHPAKITSSIIISDLSSIAVIDDKCTFMSSRTQISIQHKNACMFASVVYCVRKAQYPLSILPLSTTLPNDDSFELINENSPYQPSSLFIDRIITCALHLKLDLQQSLIQQIQADLKINENTFIITKSISKSPLFEAIMISIPYALEIRTIIIDNCQLSVIFHHFNEILLRGQQVTKIEFINCDFTNSLSYFKQGITTNGLFKPSIWSFISTLINESFSSLFDSLTLLNCDIKSLTFDNCTFSNETMSAVFQSIFFNSCFHHLEHFALNGTTQFYDLPFQIASLACCSWVMLSKCLHSISLSNCGIDASSCIPQLLKFDTGLTNLSFSGSNFNNPLVFKTPPVLNHLIFLDLSNSSFTVESLISIFNIINDHLLTIDGLDLSQIQFSDDNQKTTFLEKIENLTVDELKTLVFDDNVLEEKQTCSFASFISKQKCLKHLIINNSIQVSDSSEGIISLINAIKNLDLVTLSLRSDKSSSFSFGSILTKELLSLLNKKTLKYVDLTCQCISNEGLQILKENLNNGIEYLYFDGSNSSIDSLFDFCEAVISSKLKFASYPSMDFTREIEKLKTNNNENNSDSSGKVGIIINRENRLLTRFNNRFPLKPDERFWLEQVNEVKPITQKAAKSSINDNSIPSLSNFSIAPFFNDSVVKRDIEMELLFKEAIDTEADDFREAIYKFVDQIDNQLSFRNLMNNY</sequence>
<dbReference type="SUPFAM" id="SSF52047">
    <property type="entry name" value="RNI-like"/>
    <property type="match status" value="1"/>
</dbReference>
<reference evidence="1 2" key="1">
    <citation type="submission" date="2024-04" db="EMBL/GenBank/DDBJ databases">
        <title>Tritrichomonas musculus Genome.</title>
        <authorList>
            <person name="Alves-Ferreira E."/>
            <person name="Grigg M."/>
            <person name="Lorenzi H."/>
            <person name="Galac M."/>
        </authorList>
    </citation>
    <scope>NUCLEOTIDE SEQUENCE [LARGE SCALE GENOMIC DNA]</scope>
    <source>
        <strain evidence="1 2">EAF2021</strain>
    </source>
</reference>
<keyword evidence="2" id="KW-1185">Reference proteome</keyword>
<dbReference type="InterPro" id="IPR032675">
    <property type="entry name" value="LRR_dom_sf"/>
</dbReference>
<accession>A0ABR2KTN9</accession>
<organism evidence="1 2">
    <name type="scientific">Tritrichomonas musculus</name>
    <dbReference type="NCBI Taxonomy" id="1915356"/>
    <lineage>
        <taxon>Eukaryota</taxon>
        <taxon>Metamonada</taxon>
        <taxon>Parabasalia</taxon>
        <taxon>Tritrichomonadida</taxon>
        <taxon>Tritrichomonadidae</taxon>
        <taxon>Tritrichomonas</taxon>
    </lineage>
</organism>
<gene>
    <name evidence="1" type="ORF">M9Y10_022852</name>
</gene>
<proteinExistence type="predicted"/>
<comment type="caution">
    <text evidence="1">The sequence shown here is derived from an EMBL/GenBank/DDBJ whole genome shotgun (WGS) entry which is preliminary data.</text>
</comment>
<dbReference type="Proteomes" id="UP001470230">
    <property type="component" value="Unassembled WGS sequence"/>
</dbReference>
<name>A0ABR2KTN9_9EUKA</name>
<evidence type="ECO:0000313" key="1">
    <source>
        <dbReference type="EMBL" id="KAK8894418.1"/>
    </source>
</evidence>
<dbReference type="EMBL" id="JAPFFF010000003">
    <property type="protein sequence ID" value="KAK8894418.1"/>
    <property type="molecule type" value="Genomic_DNA"/>
</dbReference>
<dbReference type="PANTHER" id="PTHR24112:SF64">
    <property type="entry name" value="CHROMOSOME UNDETERMINED SCAFFOLD_46, WHOLE GENOME SHOTGUN SEQUENCE"/>
    <property type="match status" value="1"/>
</dbReference>
<evidence type="ECO:0008006" key="3">
    <source>
        <dbReference type="Google" id="ProtNLM"/>
    </source>
</evidence>
<dbReference type="InterPro" id="IPR051279">
    <property type="entry name" value="PP1-Reg/Actin-Interact_Protein"/>
</dbReference>
<dbReference type="Gene3D" id="3.80.10.10">
    <property type="entry name" value="Ribonuclease Inhibitor"/>
    <property type="match status" value="1"/>
</dbReference>